<protein>
    <submittedName>
        <fullName evidence="1">Uncharacterized protein</fullName>
    </submittedName>
</protein>
<name>A0AAD1U6S0_EUPCR</name>
<comment type="caution">
    <text evidence="1">The sequence shown here is derived from an EMBL/GenBank/DDBJ whole genome shotgun (WGS) entry which is preliminary data.</text>
</comment>
<organism evidence="1 2">
    <name type="scientific">Euplotes crassus</name>
    <dbReference type="NCBI Taxonomy" id="5936"/>
    <lineage>
        <taxon>Eukaryota</taxon>
        <taxon>Sar</taxon>
        <taxon>Alveolata</taxon>
        <taxon>Ciliophora</taxon>
        <taxon>Intramacronucleata</taxon>
        <taxon>Spirotrichea</taxon>
        <taxon>Hypotrichia</taxon>
        <taxon>Euplotida</taxon>
        <taxon>Euplotidae</taxon>
        <taxon>Moneuplotes</taxon>
    </lineage>
</organism>
<sequence>MWSSSQCDILDDEHCSIPNLPLKSDKINDNMGSKAFSTHLGTLRVFQKNKLLIRSPNGEEFDKEDVETNTHHKRNPLWKNSLPDVAESLGQKFRKIQLSKFNRSENIKRINYGNHKEMSKLSSQKLLKLLIN</sequence>
<accession>A0AAD1U6S0</accession>
<proteinExistence type="predicted"/>
<dbReference type="Proteomes" id="UP001295684">
    <property type="component" value="Unassembled WGS sequence"/>
</dbReference>
<gene>
    <name evidence="1" type="ORF">ECRASSUSDP1_LOCUS4381</name>
</gene>
<reference evidence="1" key="1">
    <citation type="submission" date="2023-07" db="EMBL/GenBank/DDBJ databases">
        <authorList>
            <consortium name="AG Swart"/>
            <person name="Singh M."/>
            <person name="Singh A."/>
            <person name="Seah K."/>
            <person name="Emmerich C."/>
        </authorList>
    </citation>
    <scope>NUCLEOTIDE SEQUENCE</scope>
    <source>
        <strain evidence="1">DP1</strain>
    </source>
</reference>
<evidence type="ECO:0000313" key="2">
    <source>
        <dbReference type="Proteomes" id="UP001295684"/>
    </source>
</evidence>
<dbReference type="EMBL" id="CAMPGE010004203">
    <property type="protein sequence ID" value="CAI2363051.1"/>
    <property type="molecule type" value="Genomic_DNA"/>
</dbReference>
<keyword evidence="2" id="KW-1185">Reference proteome</keyword>
<dbReference type="AlphaFoldDB" id="A0AAD1U6S0"/>
<evidence type="ECO:0000313" key="1">
    <source>
        <dbReference type="EMBL" id="CAI2363051.1"/>
    </source>
</evidence>